<evidence type="ECO:0000313" key="5">
    <source>
        <dbReference type="EMBL" id="SLM40114.1"/>
    </source>
</evidence>
<feature type="compositionally biased region" description="Acidic residues" evidence="3">
    <location>
        <begin position="509"/>
        <end position="521"/>
    </location>
</feature>
<dbReference type="SMART" id="SM01340">
    <property type="entry name" value="DNA_mis_repair"/>
    <property type="match status" value="1"/>
</dbReference>
<dbReference type="FunFam" id="3.30.565.10:FF:000017">
    <property type="entry name" value="PMS1 homolog 1, mismatch repair system component"/>
    <property type="match status" value="1"/>
</dbReference>
<dbReference type="InterPro" id="IPR013507">
    <property type="entry name" value="DNA_mismatch_S5_2-like"/>
</dbReference>
<dbReference type="SUPFAM" id="SSF55874">
    <property type="entry name" value="ATPase domain of HSP90 chaperone/DNA topoisomerase II/histidine kinase"/>
    <property type="match status" value="1"/>
</dbReference>
<feature type="region of interest" description="Disordered" evidence="3">
    <location>
        <begin position="373"/>
        <end position="395"/>
    </location>
</feature>
<dbReference type="GO" id="GO:0032389">
    <property type="term" value="C:MutLalpha complex"/>
    <property type="evidence" value="ECO:0007669"/>
    <property type="project" value="TreeGrafter"/>
</dbReference>
<reference evidence="6" key="1">
    <citation type="submission" date="2017-03" db="EMBL/GenBank/DDBJ databases">
        <authorList>
            <person name="Sharma R."/>
            <person name="Thines M."/>
        </authorList>
    </citation>
    <scope>NUCLEOTIDE SEQUENCE [LARGE SCALE GENOMIC DNA]</scope>
</reference>
<dbReference type="GO" id="GO:0006298">
    <property type="term" value="P:mismatch repair"/>
    <property type="evidence" value="ECO:0007669"/>
    <property type="project" value="InterPro"/>
</dbReference>
<dbReference type="Pfam" id="PF01119">
    <property type="entry name" value="DNA_mis_repair"/>
    <property type="match status" value="1"/>
</dbReference>
<dbReference type="InterPro" id="IPR036890">
    <property type="entry name" value="HATPase_C_sf"/>
</dbReference>
<dbReference type="InterPro" id="IPR002099">
    <property type="entry name" value="MutL/Mlh/PMS"/>
</dbReference>
<dbReference type="EMBL" id="FWEW01003623">
    <property type="protein sequence ID" value="SLM40114.1"/>
    <property type="molecule type" value="Genomic_DNA"/>
</dbReference>
<feature type="compositionally biased region" description="Polar residues" evidence="3">
    <location>
        <begin position="616"/>
        <end position="627"/>
    </location>
</feature>
<sequence>MPIAALPPNAVRAIGSSQALTDAASVVKELIDNALDARASAIYVEISANTLDVIQVKDNGHGIGPDDRDMVCRRFYTSKIRDLADLENIGGSSLGFRGEALASAAEMSGGVVVTTRVEGEAVAVASKFGRQGEREGQERASHPVGTSVRLVDFLNNLPVRRQTALKSSAATLSKIKRTLKAYAIARPSTRFSLKVLKARTEKDNWVYAPKVGACVSDAAIKVVGKKVAGQSHWITRSQNDSQGLECSPTPGGSATARSSKRNDNYTIETFLPKPQCDLSVINNSGHYVSIDSRPVSCTRGVLKQMIGLYKSHLRSACPSDNDSKLVEPFICMNITCPTGSYDANVEPAKDDVLFTDPEGFLATLGQFFRTTYGELQPKEDNRKSSKQTASRPRGFELLLARKPQVTTVSMLPILLGNGKSGCEDQRNAVQAPQTPNPNQATVPSSDLQFTVDTLSGHAAFQREASQEGNGVSKAVPNPEPRLGSNELSDNVLSDSNQKRMWQHNMYSDDYEQDEGLDDPQDSQEGPLASEDANEAEDLRDTSVSNPWTIAKLNAPIHTRLSDSEARTGRSSNEKLLTPGRQRGDISNSSNIVFRDRSKDTTAPELGLPTPGRSPRFPSTTQSSNSSPLHPFPFPMKAWGKGDHNPTPRSQKGLGGGRYSAGALDTWVQKSLTHDPIDLEGLDSSREDGPVERNMLSSKSSRDFVSARTLPLGTPLSAIPDVSQKPKRRPAPRELQQNINKPFVSPVNDPGQVWFEMGPSRRPRPAQPSAAQRTREAIAATAPIRYGSEDVIPTMEDQPGSAARPSPKLMHPDLALTMDYEIRKQAAMQKRKEFLRQQALDARLQREASTDEPEDHLPTTNSPHKNRYNAAVASLSSPNPTTTTIGMPSALEDSDPRAYLLRVQQRDEADRQSGVLGSSRRLRRRKTTMLPLETTPGEATVLDLVLVIETTKDTIGSEATERSACDEYIRSGRIGDGFASLGIEDVRACEGRVRGLVEENYRSEGGEKVSVEIDLRSAVQGLGGMDVAAEGG</sequence>
<evidence type="ECO:0000256" key="1">
    <source>
        <dbReference type="ARBA" id="ARBA00006082"/>
    </source>
</evidence>
<dbReference type="SUPFAM" id="SSF54211">
    <property type="entry name" value="Ribosomal protein S5 domain 2-like"/>
    <property type="match status" value="1"/>
</dbReference>
<name>A0A1W5DAF7_9LECA</name>
<feature type="region of interest" description="Disordered" evidence="3">
    <location>
        <begin position="558"/>
        <end position="656"/>
    </location>
</feature>
<dbReference type="AlphaFoldDB" id="A0A1W5DAF7"/>
<feature type="region of interest" description="Disordered" evidence="3">
    <location>
        <begin position="677"/>
        <end position="734"/>
    </location>
</feature>
<proteinExistence type="inferred from homology"/>
<dbReference type="GO" id="GO:0005840">
    <property type="term" value="C:ribosome"/>
    <property type="evidence" value="ECO:0007669"/>
    <property type="project" value="UniProtKB-KW"/>
</dbReference>
<dbReference type="GO" id="GO:0140664">
    <property type="term" value="F:ATP-dependent DNA damage sensor activity"/>
    <property type="evidence" value="ECO:0007669"/>
    <property type="project" value="InterPro"/>
</dbReference>
<dbReference type="InterPro" id="IPR003594">
    <property type="entry name" value="HATPase_dom"/>
</dbReference>
<protein>
    <submittedName>
        <fullName evidence="5">Ribosomal protein S5 domain 2-type fold, subgroup</fullName>
    </submittedName>
</protein>
<dbReference type="Gene3D" id="3.30.230.10">
    <property type="match status" value="1"/>
</dbReference>
<dbReference type="PANTHER" id="PTHR10073">
    <property type="entry name" value="DNA MISMATCH REPAIR PROTEIN MLH, PMS, MUTL"/>
    <property type="match status" value="1"/>
</dbReference>
<dbReference type="InterPro" id="IPR020568">
    <property type="entry name" value="Ribosomal_Su5_D2-typ_SF"/>
</dbReference>
<feature type="region of interest" description="Disordered" evidence="3">
    <location>
        <begin position="421"/>
        <end position="444"/>
    </location>
</feature>
<dbReference type="NCBIfam" id="TIGR00585">
    <property type="entry name" value="mutl"/>
    <property type="match status" value="1"/>
</dbReference>
<feature type="region of interest" description="Disordered" evidence="3">
    <location>
        <begin position="462"/>
        <end position="497"/>
    </location>
</feature>
<keyword evidence="5" id="KW-0687">Ribonucleoprotein</keyword>
<evidence type="ECO:0000256" key="3">
    <source>
        <dbReference type="SAM" id="MobiDB-lite"/>
    </source>
</evidence>
<feature type="domain" description="DNA mismatch repair protein S5" evidence="4">
    <location>
        <begin position="219"/>
        <end position="369"/>
    </location>
</feature>
<organism evidence="5 6">
    <name type="scientific">Lasallia pustulata</name>
    <dbReference type="NCBI Taxonomy" id="136370"/>
    <lineage>
        <taxon>Eukaryota</taxon>
        <taxon>Fungi</taxon>
        <taxon>Dikarya</taxon>
        <taxon>Ascomycota</taxon>
        <taxon>Pezizomycotina</taxon>
        <taxon>Lecanoromycetes</taxon>
        <taxon>OSLEUM clade</taxon>
        <taxon>Umbilicariomycetidae</taxon>
        <taxon>Umbilicariales</taxon>
        <taxon>Umbilicariaceae</taxon>
        <taxon>Lasallia</taxon>
    </lineage>
</organism>
<dbReference type="Gene3D" id="3.30.565.10">
    <property type="entry name" value="Histidine kinase-like ATPase, C-terminal domain"/>
    <property type="match status" value="1"/>
</dbReference>
<feature type="region of interest" description="Disordered" evidence="3">
    <location>
        <begin position="509"/>
        <end position="546"/>
    </location>
</feature>
<feature type="compositionally biased region" description="Polar residues" evidence="3">
    <location>
        <begin position="485"/>
        <end position="497"/>
    </location>
</feature>
<feature type="compositionally biased region" description="Polar residues" evidence="3">
    <location>
        <begin position="238"/>
        <end position="257"/>
    </location>
</feature>
<dbReference type="Proteomes" id="UP000192927">
    <property type="component" value="Unassembled WGS sequence"/>
</dbReference>
<keyword evidence="6" id="KW-1185">Reference proteome</keyword>
<dbReference type="PROSITE" id="PS00058">
    <property type="entry name" value="DNA_MISMATCH_REPAIR_1"/>
    <property type="match status" value="1"/>
</dbReference>
<dbReference type="GO" id="GO:0030983">
    <property type="term" value="F:mismatched DNA binding"/>
    <property type="evidence" value="ECO:0007669"/>
    <property type="project" value="InterPro"/>
</dbReference>
<dbReference type="Pfam" id="PF02518">
    <property type="entry name" value="HATPase_c"/>
    <property type="match status" value="1"/>
</dbReference>
<feature type="region of interest" description="Disordered" evidence="3">
    <location>
        <begin position="841"/>
        <end position="865"/>
    </location>
</feature>
<dbReference type="InterPro" id="IPR038973">
    <property type="entry name" value="MutL/Mlh/Pms-like"/>
</dbReference>
<comment type="similarity">
    <text evidence="1">Belongs to the DNA mismatch repair MutL/HexB family.</text>
</comment>
<keyword evidence="2" id="KW-0227">DNA damage</keyword>
<dbReference type="PANTHER" id="PTHR10073:SF41">
    <property type="entry name" value="MISMATCH REPAIR PROTEIN, PUTATIVE (AFU_ORTHOLOGUE AFUA_8G05820)-RELATED"/>
    <property type="match status" value="1"/>
</dbReference>
<dbReference type="InterPro" id="IPR014762">
    <property type="entry name" value="DNA_mismatch_repair_CS"/>
</dbReference>
<dbReference type="InterPro" id="IPR014721">
    <property type="entry name" value="Ribsml_uS5_D2-typ_fold_subgr"/>
</dbReference>
<accession>A0A1W5DAF7</accession>
<evidence type="ECO:0000313" key="6">
    <source>
        <dbReference type="Proteomes" id="UP000192927"/>
    </source>
</evidence>
<dbReference type="GO" id="GO:0005524">
    <property type="term" value="F:ATP binding"/>
    <property type="evidence" value="ECO:0007669"/>
    <property type="project" value="InterPro"/>
</dbReference>
<feature type="compositionally biased region" description="Polar residues" evidence="3">
    <location>
        <begin position="427"/>
        <end position="444"/>
    </location>
</feature>
<evidence type="ECO:0000259" key="4">
    <source>
        <dbReference type="SMART" id="SM01340"/>
    </source>
</evidence>
<feature type="compositionally biased region" description="Basic and acidic residues" evidence="3">
    <location>
        <begin position="677"/>
        <end position="690"/>
    </location>
</feature>
<evidence type="ECO:0000256" key="2">
    <source>
        <dbReference type="ARBA" id="ARBA00022763"/>
    </source>
</evidence>
<keyword evidence="5" id="KW-0689">Ribosomal protein</keyword>
<dbReference type="GO" id="GO:0061982">
    <property type="term" value="P:meiosis I cell cycle process"/>
    <property type="evidence" value="ECO:0007669"/>
    <property type="project" value="UniProtKB-ARBA"/>
</dbReference>
<dbReference type="GO" id="GO:0016887">
    <property type="term" value="F:ATP hydrolysis activity"/>
    <property type="evidence" value="ECO:0007669"/>
    <property type="project" value="InterPro"/>
</dbReference>
<feature type="region of interest" description="Disordered" evidence="3">
    <location>
        <begin position="238"/>
        <end position="259"/>
    </location>
</feature>